<dbReference type="Ensembl" id="ENSJJAT00000001016.1">
    <property type="protein sequence ID" value="ENSJJAP00000000925.1"/>
    <property type="gene ID" value="ENSJJAG00000000657.1"/>
</dbReference>
<dbReference type="Pfam" id="PF00149">
    <property type="entry name" value="Metallophos"/>
    <property type="match status" value="1"/>
</dbReference>
<comment type="catalytic activity">
    <reaction evidence="11 12">
        <text>O-phospho-L-threonyl-[protein] + H2O = L-threonyl-[protein] + phosphate</text>
        <dbReference type="Rhea" id="RHEA:47004"/>
        <dbReference type="Rhea" id="RHEA-COMP:11060"/>
        <dbReference type="Rhea" id="RHEA-COMP:11605"/>
        <dbReference type="ChEBI" id="CHEBI:15377"/>
        <dbReference type="ChEBI" id="CHEBI:30013"/>
        <dbReference type="ChEBI" id="CHEBI:43474"/>
        <dbReference type="ChEBI" id="CHEBI:61977"/>
        <dbReference type="EC" id="3.1.3.16"/>
    </reaction>
</comment>
<evidence type="ECO:0000256" key="8">
    <source>
        <dbReference type="ARBA" id="ARBA00022912"/>
    </source>
</evidence>
<evidence type="ECO:0000256" key="11">
    <source>
        <dbReference type="ARBA" id="ARBA00048336"/>
    </source>
</evidence>
<proteinExistence type="inferred from homology"/>
<dbReference type="GO" id="GO:0005516">
    <property type="term" value="F:calmodulin binding"/>
    <property type="evidence" value="ECO:0007669"/>
    <property type="project" value="UniProtKB-KW"/>
</dbReference>
<dbReference type="Gene3D" id="3.60.21.10">
    <property type="match status" value="1"/>
</dbReference>
<reference evidence="15" key="1">
    <citation type="submission" date="2025-08" db="UniProtKB">
        <authorList>
            <consortium name="Ensembl"/>
        </authorList>
    </citation>
    <scope>IDENTIFICATION</scope>
</reference>
<evidence type="ECO:0000256" key="2">
    <source>
        <dbReference type="ARBA" id="ARBA00001965"/>
    </source>
</evidence>
<keyword evidence="8" id="KW-0904">Protein phosphatase</keyword>
<dbReference type="InterPro" id="IPR004843">
    <property type="entry name" value="Calcineurin-like_PHP"/>
</dbReference>
<evidence type="ECO:0000256" key="10">
    <source>
        <dbReference type="ARBA" id="ARBA00047761"/>
    </source>
</evidence>
<keyword evidence="7" id="KW-0112">Calmodulin-binding</keyword>
<evidence type="ECO:0000313" key="15">
    <source>
        <dbReference type="Ensembl" id="ENSJJAP00000000925.1"/>
    </source>
</evidence>
<dbReference type="GeneTree" id="ENSGT00940000154115"/>
<dbReference type="Proteomes" id="UP000694385">
    <property type="component" value="Unassembled WGS sequence"/>
</dbReference>
<dbReference type="InterPro" id="IPR043360">
    <property type="entry name" value="PP2B"/>
</dbReference>
<dbReference type="GO" id="GO:0046872">
    <property type="term" value="F:metal ion binding"/>
    <property type="evidence" value="ECO:0007669"/>
    <property type="project" value="UniProtKB-KW"/>
</dbReference>
<dbReference type="SUPFAM" id="SSF56300">
    <property type="entry name" value="Metallo-dependent phosphatases"/>
    <property type="match status" value="1"/>
</dbReference>
<dbReference type="GO" id="GO:0033192">
    <property type="term" value="F:calmodulin-dependent protein phosphatase activity"/>
    <property type="evidence" value="ECO:0007669"/>
    <property type="project" value="InterPro"/>
</dbReference>
<dbReference type="PANTHER" id="PTHR45673">
    <property type="entry name" value="SERINE/THREONINE-PROTEIN PHOSPHATASE 2B CATALYTIC SUBUNIT 1-RELATED"/>
    <property type="match status" value="1"/>
</dbReference>
<keyword evidence="13" id="KW-1133">Transmembrane helix</keyword>
<feature type="domain" description="Serine/threonine specific protein phosphatases" evidence="14">
    <location>
        <begin position="147"/>
        <end position="152"/>
    </location>
</feature>
<reference evidence="15" key="2">
    <citation type="submission" date="2025-09" db="UniProtKB">
        <authorList>
            <consortium name="Ensembl"/>
        </authorList>
    </citation>
    <scope>IDENTIFICATION</scope>
</reference>
<keyword evidence="4" id="KW-0479">Metal-binding</keyword>
<dbReference type="PRINTS" id="PR00114">
    <property type="entry name" value="STPHPHTASE"/>
</dbReference>
<dbReference type="InterPro" id="IPR041751">
    <property type="entry name" value="MPP_PP2B"/>
</dbReference>
<sequence>WARVRPYFETPLKKKFWIIISVPFPPTQRLTVKEVFENGKPKMDVLKNHLIKEGRVEEEVALKIISDGGAILRQEKTMIEVDAPITVCGDVHGQFFDLMKLFEVGGSPSNTRYLFLGDYVDRGYFSIECVLYLWSLKINHPKTLFLLRGNHECRHLTEYFTFKQECRIKYSEQVYDACMDTFDCLPLAALLNQQFLCVHGGMSPEITSLDDIRKLDRFTEPPAFGPVCDLLWSDPSEDYGNEKHLEHYTHNSVRGCSYFFSYPAVCEFLQNNSLLSIIRAHEAQDAGKYSCRDFTFNIKTDELTLIAMVCSSMPNFLAFYFLAAVLKYENNVMNIRQFNCSPHPYWLPNFMDVFTWSLPFVGEKVTEMLVNILNICSDDELISDEDLEGTSVRKEVIKNKIRAIGKMARVFSVLREESESVLTLKGLTPTGTLPLGVLSGGKQTIENGEYEDAPSWKVCPVSKQTVASFSTWN</sequence>
<accession>A0A8C5NUN9</accession>
<organism evidence="15 16">
    <name type="scientific">Jaculus jaculus</name>
    <name type="common">Lesser Egyptian jerboa</name>
    <dbReference type="NCBI Taxonomy" id="51337"/>
    <lineage>
        <taxon>Eukaryota</taxon>
        <taxon>Metazoa</taxon>
        <taxon>Chordata</taxon>
        <taxon>Craniata</taxon>
        <taxon>Vertebrata</taxon>
        <taxon>Euteleostomi</taxon>
        <taxon>Mammalia</taxon>
        <taxon>Eutheria</taxon>
        <taxon>Euarchontoglires</taxon>
        <taxon>Glires</taxon>
        <taxon>Rodentia</taxon>
        <taxon>Myomorpha</taxon>
        <taxon>Dipodoidea</taxon>
        <taxon>Dipodidae</taxon>
        <taxon>Dipodinae</taxon>
        <taxon>Jaculus</taxon>
    </lineage>
</organism>
<keyword evidence="16" id="KW-1185">Reference proteome</keyword>
<feature type="transmembrane region" description="Helical" evidence="13">
    <location>
        <begin position="303"/>
        <end position="326"/>
    </location>
</feature>
<gene>
    <name evidence="15" type="primary">Ppp3cc</name>
</gene>
<dbReference type="InterPro" id="IPR006186">
    <property type="entry name" value="Ser/Thr-sp_prot-phosphatase"/>
</dbReference>
<dbReference type="GO" id="GO:0097720">
    <property type="term" value="P:calcineurin-mediated signaling"/>
    <property type="evidence" value="ECO:0007669"/>
    <property type="project" value="InterPro"/>
</dbReference>
<name>A0A8C5NUN9_JACJA</name>
<comment type="similarity">
    <text evidence="3">Belongs to the PPP phosphatase family. PP-2B subfamily.</text>
</comment>
<evidence type="ECO:0000313" key="16">
    <source>
        <dbReference type="Proteomes" id="UP000694385"/>
    </source>
</evidence>
<keyword evidence="13" id="KW-0472">Membrane</keyword>
<comment type="cofactor">
    <cofactor evidence="1">
        <name>Zn(2+)</name>
        <dbReference type="ChEBI" id="CHEBI:29105"/>
    </cofactor>
</comment>
<evidence type="ECO:0000256" key="5">
    <source>
        <dbReference type="ARBA" id="ARBA00022801"/>
    </source>
</evidence>
<keyword evidence="5 12" id="KW-0378">Hydrolase</keyword>
<comment type="catalytic activity">
    <reaction evidence="10">
        <text>O-phospho-L-seryl-[protein] + H2O = L-seryl-[protein] + phosphate</text>
        <dbReference type="Rhea" id="RHEA:20629"/>
        <dbReference type="Rhea" id="RHEA-COMP:9863"/>
        <dbReference type="Rhea" id="RHEA-COMP:11604"/>
        <dbReference type="ChEBI" id="CHEBI:15377"/>
        <dbReference type="ChEBI" id="CHEBI:29999"/>
        <dbReference type="ChEBI" id="CHEBI:43474"/>
        <dbReference type="ChEBI" id="CHEBI:83421"/>
        <dbReference type="EC" id="3.1.3.16"/>
    </reaction>
</comment>
<evidence type="ECO:0000256" key="6">
    <source>
        <dbReference type="ARBA" id="ARBA00022833"/>
    </source>
</evidence>
<evidence type="ECO:0000259" key="14">
    <source>
        <dbReference type="PROSITE" id="PS00125"/>
    </source>
</evidence>
<dbReference type="CDD" id="cd07416">
    <property type="entry name" value="MPP_PP2B"/>
    <property type="match status" value="1"/>
</dbReference>
<dbReference type="FunFam" id="3.60.21.10:FF:000002">
    <property type="entry name" value="Serine/threonine-protein phosphatase"/>
    <property type="match status" value="1"/>
</dbReference>
<dbReference type="EC" id="3.1.3.16" evidence="12"/>
<evidence type="ECO:0000256" key="9">
    <source>
        <dbReference type="ARBA" id="ARBA00023004"/>
    </source>
</evidence>
<keyword evidence="6" id="KW-0862">Zinc</keyword>
<protein>
    <recommendedName>
        <fullName evidence="12">Serine/threonine-protein phosphatase</fullName>
        <ecNumber evidence="12">3.1.3.16</ecNumber>
    </recommendedName>
</protein>
<dbReference type="PROSITE" id="PS00125">
    <property type="entry name" value="SER_THR_PHOSPHATASE"/>
    <property type="match status" value="1"/>
</dbReference>
<evidence type="ECO:0000256" key="7">
    <source>
        <dbReference type="ARBA" id="ARBA00022860"/>
    </source>
</evidence>
<evidence type="ECO:0000256" key="1">
    <source>
        <dbReference type="ARBA" id="ARBA00001947"/>
    </source>
</evidence>
<keyword evidence="9" id="KW-0408">Iron</keyword>
<evidence type="ECO:0000256" key="3">
    <source>
        <dbReference type="ARBA" id="ARBA00009905"/>
    </source>
</evidence>
<dbReference type="SMART" id="SM00156">
    <property type="entry name" value="PP2Ac"/>
    <property type="match status" value="1"/>
</dbReference>
<evidence type="ECO:0000256" key="12">
    <source>
        <dbReference type="RuleBase" id="RU004273"/>
    </source>
</evidence>
<keyword evidence="13" id="KW-0812">Transmembrane</keyword>
<evidence type="ECO:0000256" key="4">
    <source>
        <dbReference type="ARBA" id="ARBA00022723"/>
    </source>
</evidence>
<dbReference type="AlphaFoldDB" id="A0A8C5NUN9"/>
<dbReference type="InterPro" id="IPR029052">
    <property type="entry name" value="Metallo-depent_PP-like"/>
</dbReference>
<comment type="cofactor">
    <cofactor evidence="2">
        <name>Fe(3+)</name>
        <dbReference type="ChEBI" id="CHEBI:29034"/>
    </cofactor>
</comment>
<evidence type="ECO:0000256" key="13">
    <source>
        <dbReference type="SAM" id="Phobius"/>
    </source>
</evidence>